<keyword evidence="8 13" id="KW-0547">Nucleotide-binding</keyword>
<dbReference type="GO" id="GO:0005886">
    <property type="term" value="C:plasma membrane"/>
    <property type="evidence" value="ECO:0007669"/>
    <property type="project" value="TreeGrafter"/>
</dbReference>
<dbReference type="OrthoDB" id="9766423at2"/>
<gene>
    <name evidence="13" type="primary">lpxK</name>
    <name evidence="14" type="ORF">GLUCOINTEAF2_0201640</name>
</gene>
<evidence type="ECO:0000313" key="15">
    <source>
        <dbReference type="Proteomes" id="UP000031553"/>
    </source>
</evidence>
<sequence>MIRAPAFWWTSPDRPGWPTHLLSPLSWIYAAATARRMQAAGWRAPVPVLCCGNIGVGGTGKTPLGLDLARRAIARGRRPAFLSRGYGGKLPAGTQVDTQRHTAREAGDEPLLLARVAPCYVGADRAISARRAISDGADCLVMDDGFQNPTLHQDLSLVVVDGAVGFGNGRVLPAGPLREPVAAGLARAGGVVVIGADQQGMTASSMENGPPCYTAALQQKADAVPRDRPVIAFAGIGRPAKFFDGLARIGITPLRCMAFADHHPYTLTDCRRLLALAAQQDACLVTTEKDAVRLPPDMRTQVVTAGLQVAWGTPAMPDHILDLWLGRTDA</sequence>
<evidence type="ECO:0000256" key="6">
    <source>
        <dbReference type="ARBA" id="ARBA00022556"/>
    </source>
</evidence>
<evidence type="ECO:0000256" key="10">
    <source>
        <dbReference type="ARBA" id="ARBA00022840"/>
    </source>
</evidence>
<evidence type="ECO:0000256" key="2">
    <source>
        <dbReference type="ARBA" id="ARBA00004870"/>
    </source>
</evidence>
<feature type="binding site" evidence="13">
    <location>
        <begin position="55"/>
        <end position="62"/>
    </location>
    <ligand>
        <name>ATP</name>
        <dbReference type="ChEBI" id="CHEBI:30616"/>
    </ligand>
</feature>
<dbReference type="InterPro" id="IPR027417">
    <property type="entry name" value="P-loop_NTPase"/>
</dbReference>
<evidence type="ECO:0000256" key="5">
    <source>
        <dbReference type="ARBA" id="ARBA00022516"/>
    </source>
</evidence>
<evidence type="ECO:0000256" key="3">
    <source>
        <dbReference type="ARBA" id="ARBA00012071"/>
    </source>
</evidence>
<keyword evidence="10 13" id="KW-0067">ATP-binding</keyword>
<comment type="function">
    <text evidence="1 13">Transfers the gamma-phosphate of ATP to the 4'-position of a tetraacyldisaccharide 1-phosphate intermediate (termed DS-1-P) to form tetraacyldisaccharide 1,4'-bis-phosphate (lipid IVA).</text>
</comment>
<evidence type="ECO:0000256" key="13">
    <source>
        <dbReference type="HAMAP-Rule" id="MF_00409"/>
    </source>
</evidence>
<comment type="caution">
    <text evidence="14">The sequence shown here is derived from an EMBL/GenBank/DDBJ whole genome shotgun (WGS) entry which is preliminary data.</text>
</comment>
<dbReference type="GO" id="GO:0009245">
    <property type="term" value="P:lipid A biosynthetic process"/>
    <property type="evidence" value="ECO:0007669"/>
    <property type="project" value="UniProtKB-UniRule"/>
</dbReference>
<dbReference type="PANTHER" id="PTHR42724">
    <property type="entry name" value="TETRAACYLDISACCHARIDE 4'-KINASE"/>
    <property type="match status" value="1"/>
</dbReference>
<dbReference type="GO" id="GO:0005524">
    <property type="term" value="F:ATP binding"/>
    <property type="evidence" value="ECO:0007669"/>
    <property type="project" value="UniProtKB-UniRule"/>
</dbReference>
<dbReference type="EC" id="2.7.1.130" evidence="3 13"/>
<evidence type="ECO:0000256" key="12">
    <source>
        <dbReference type="ARBA" id="ARBA00029757"/>
    </source>
</evidence>
<keyword evidence="9 13" id="KW-0418">Kinase</keyword>
<keyword evidence="7 13" id="KW-0808">Transferase</keyword>
<dbReference type="GO" id="GO:0009029">
    <property type="term" value="F:lipid-A 4'-kinase activity"/>
    <property type="evidence" value="ECO:0007669"/>
    <property type="project" value="UniProtKB-UniRule"/>
</dbReference>
<comment type="similarity">
    <text evidence="13">Belongs to the LpxK family.</text>
</comment>
<dbReference type="InterPro" id="IPR003758">
    <property type="entry name" value="LpxK"/>
</dbReference>
<keyword evidence="11 13" id="KW-0443">Lipid metabolism</keyword>
<evidence type="ECO:0000256" key="8">
    <source>
        <dbReference type="ARBA" id="ARBA00022741"/>
    </source>
</evidence>
<evidence type="ECO:0000256" key="1">
    <source>
        <dbReference type="ARBA" id="ARBA00002274"/>
    </source>
</evidence>
<dbReference type="GO" id="GO:0009244">
    <property type="term" value="P:lipopolysaccharide core region biosynthetic process"/>
    <property type="evidence" value="ECO:0007669"/>
    <property type="project" value="TreeGrafter"/>
</dbReference>
<evidence type="ECO:0000256" key="4">
    <source>
        <dbReference type="ARBA" id="ARBA00016436"/>
    </source>
</evidence>
<dbReference type="SUPFAM" id="SSF52540">
    <property type="entry name" value="P-loop containing nucleoside triphosphate hydrolases"/>
    <property type="match status" value="1"/>
</dbReference>
<comment type="catalytic activity">
    <reaction evidence="13">
        <text>a lipid A disaccharide + ATP = a lipid IVA + ADP + H(+)</text>
        <dbReference type="Rhea" id="RHEA:67840"/>
        <dbReference type="ChEBI" id="CHEBI:15378"/>
        <dbReference type="ChEBI" id="CHEBI:30616"/>
        <dbReference type="ChEBI" id="CHEBI:176343"/>
        <dbReference type="ChEBI" id="CHEBI:176425"/>
        <dbReference type="ChEBI" id="CHEBI:456216"/>
        <dbReference type="EC" id="2.7.1.130"/>
    </reaction>
</comment>
<proteinExistence type="inferred from homology"/>
<evidence type="ECO:0000256" key="9">
    <source>
        <dbReference type="ARBA" id="ARBA00022777"/>
    </source>
</evidence>
<dbReference type="EMBL" id="JUFX02000035">
    <property type="protein sequence ID" value="KPH88439.1"/>
    <property type="molecule type" value="Genomic_DNA"/>
</dbReference>
<evidence type="ECO:0000313" key="14">
    <source>
        <dbReference type="EMBL" id="KPH88439.1"/>
    </source>
</evidence>
<dbReference type="UniPathway" id="UPA00359">
    <property type="reaction ID" value="UER00482"/>
</dbReference>
<dbReference type="Pfam" id="PF02606">
    <property type="entry name" value="LpxK"/>
    <property type="match status" value="1"/>
</dbReference>
<protein>
    <recommendedName>
        <fullName evidence="4 13">Tetraacyldisaccharide 4'-kinase</fullName>
        <ecNumber evidence="3 13">2.7.1.130</ecNumber>
    </recommendedName>
    <alternativeName>
        <fullName evidence="12 13">Lipid A 4'-kinase</fullName>
    </alternativeName>
</protein>
<dbReference type="PANTHER" id="PTHR42724:SF1">
    <property type="entry name" value="TETRAACYLDISACCHARIDE 4'-KINASE, MITOCHONDRIAL-RELATED"/>
    <property type="match status" value="1"/>
</dbReference>
<dbReference type="NCBIfam" id="TIGR00682">
    <property type="entry name" value="lpxK"/>
    <property type="match status" value="1"/>
</dbReference>
<dbReference type="AlphaFoldDB" id="A0A0N1FC26"/>
<dbReference type="Proteomes" id="UP000031553">
    <property type="component" value="Unassembled WGS sequence"/>
</dbReference>
<organism evidence="14 15">
    <name type="scientific">Komagataeibacter intermedius AF2</name>
    <dbReference type="NCBI Taxonomy" id="1458464"/>
    <lineage>
        <taxon>Bacteria</taxon>
        <taxon>Pseudomonadati</taxon>
        <taxon>Pseudomonadota</taxon>
        <taxon>Alphaproteobacteria</taxon>
        <taxon>Acetobacterales</taxon>
        <taxon>Acetobacteraceae</taxon>
        <taxon>Komagataeibacter</taxon>
    </lineage>
</organism>
<evidence type="ECO:0000256" key="11">
    <source>
        <dbReference type="ARBA" id="ARBA00023098"/>
    </source>
</evidence>
<name>A0A0N1FC26_9PROT</name>
<comment type="pathway">
    <text evidence="2 13">Glycolipid biosynthesis; lipid IV(A) biosynthesis; lipid IV(A) from (3R)-3-hydroxytetradecanoyl-[acyl-carrier-protein] and UDP-N-acetyl-alpha-D-glucosamine: step 6/6.</text>
</comment>
<keyword evidence="6 13" id="KW-0441">Lipid A biosynthesis</keyword>
<keyword evidence="5 13" id="KW-0444">Lipid biosynthesis</keyword>
<reference evidence="14 15" key="1">
    <citation type="submission" date="2015-07" db="EMBL/GenBank/DDBJ databases">
        <title>Draft Genome Sequence of Komagataeibacter intermedius Strain AF2, Isolated from Kombucha Tea.</title>
        <authorList>
            <person name="Santos R.A."/>
            <person name="Berretta A.A."/>
            <person name="Barud H.S."/>
            <person name="Ribeiro S.J."/>
            <person name="Gonzalez-Garcia L.N."/>
            <person name="Zucchi T.D."/>
            <person name="Goldman G.H."/>
            <person name="Riano-Pachon D.M."/>
        </authorList>
    </citation>
    <scope>NUCLEOTIDE SEQUENCE [LARGE SCALE GENOMIC DNA]</scope>
    <source>
        <strain evidence="14 15">AF2</strain>
    </source>
</reference>
<dbReference type="HAMAP" id="MF_00409">
    <property type="entry name" value="LpxK"/>
    <property type="match status" value="1"/>
</dbReference>
<evidence type="ECO:0000256" key="7">
    <source>
        <dbReference type="ARBA" id="ARBA00022679"/>
    </source>
</evidence>
<accession>A0A0N1FC26</accession>